<dbReference type="GO" id="GO:0006260">
    <property type="term" value="P:DNA replication"/>
    <property type="evidence" value="ECO:0007669"/>
    <property type="project" value="UniProtKB-KW"/>
</dbReference>
<dbReference type="AlphaFoldDB" id="A0AAD7AQ79"/>
<evidence type="ECO:0000313" key="7">
    <source>
        <dbReference type="EMBL" id="KAJ7364819.1"/>
    </source>
</evidence>
<dbReference type="GO" id="GO:0003677">
    <property type="term" value="F:DNA binding"/>
    <property type="evidence" value="ECO:0007669"/>
    <property type="project" value="UniProtKB-KW"/>
</dbReference>
<evidence type="ECO:0000256" key="1">
    <source>
        <dbReference type="ARBA" id="ARBA00004123"/>
    </source>
</evidence>
<dbReference type="Proteomes" id="UP001218218">
    <property type="component" value="Unassembled WGS sequence"/>
</dbReference>
<name>A0AAD7AQ79_9AGAR</name>
<accession>A0AAD7AQ79</accession>
<comment type="caution">
    <text evidence="7">The sequence shown here is derived from an EMBL/GenBank/DDBJ whole genome shotgun (WGS) entry which is preliminary data.</text>
</comment>
<reference evidence="7" key="1">
    <citation type="submission" date="2023-03" db="EMBL/GenBank/DDBJ databases">
        <title>Massive genome expansion in bonnet fungi (Mycena s.s.) driven by repeated elements and novel gene families across ecological guilds.</title>
        <authorList>
            <consortium name="Lawrence Berkeley National Laboratory"/>
            <person name="Harder C.B."/>
            <person name="Miyauchi S."/>
            <person name="Viragh M."/>
            <person name="Kuo A."/>
            <person name="Thoen E."/>
            <person name="Andreopoulos B."/>
            <person name="Lu D."/>
            <person name="Skrede I."/>
            <person name="Drula E."/>
            <person name="Henrissat B."/>
            <person name="Morin E."/>
            <person name="Kohler A."/>
            <person name="Barry K."/>
            <person name="LaButti K."/>
            <person name="Morin E."/>
            <person name="Salamov A."/>
            <person name="Lipzen A."/>
            <person name="Mereny Z."/>
            <person name="Hegedus B."/>
            <person name="Baldrian P."/>
            <person name="Stursova M."/>
            <person name="Weitz H."/>
            <person name="Taylor A."/>
            <person name="Grigoriev I.V."/>
            <person name="Nagy L.G."/>
            <person name="Martin F."/>
            <person name="Kauserud H."/>
        </authorList>
    </citation>
    <scope>NUCLEOTIDE SEQUENCE</scope>
    <source>
        <strain evidence="7">CBHHK002</strain>
    </source>
</reference>
<sequence length="143" mass="15553">MIIPINFPVASTSTSKLPSTLATISHDELVLIELQGQFDVECTNDRERDGRLVGRLCIDDAAKRPTLMVGHHLLEGKIANLPKPLAVLRRAADSDVAMECDSSSESQLSGDSETSMVSWDAIAVVKRKIVFSKRPMPIVGRPA</sequence>
<protein>
    <submittedName>
        <fullName evidence="7">Ctf8-domain-containing protein</fullName>
    </submittedName>
</protein>
<dbReference type="Pfam" id="PF09696">
    <property type="entry name" value="Ctf8"/>
    <property type="match status" value="1"/>
</dbReference>
<evidence type="ECO:0000256" key="4">
    <source>
        <dbReference type="ARBA" id="ARBA00023242"/>
    </source>
</evidence>
<keyword evidence="2" id="KW-0235">DNA replication</keyword>
<evidence type="ECO:0000256" key="6">
    <source>
        <dbReference type="ARBA" id="ARBA00038447"/>
    </source>
</evidence>
<dbReference type="GO" id="GO:0031390">
    <property type="term" value="C:Ctf18 RFC-like complex"/>
    <property type="evidence" value="ECO:0007669"/>
    <property type="project" value="InterPro"/>
</dbReference>
<keyword evidence="5" id="KW-0131">Cell cycle</keyword>
<keyword evidence="8" id="KW-1185">Reference proteome</keyword>
<evidence type="ECO:0000256" key="5">
    <source>
        <dbReference type="ARBA" id="ARBA00023306"/>
    </source>
</evidence>
<proteinExistence type="inferred from homology"/>
<evidence type="ECO:0000313" key="8">
    <source>
        <dbReference type="Proteomes" id="UP001218218"/>
    </source>
</evidence>
<evidence type="ECO:0000256" key="3">
    <source>
        <dbReference type="ARBA" id="ARBA00023125"/>
    </source>
</evidence>
<organism evidence="7 8">
    <name type="scientific">Mycena albidolilacea</name>
    <dbReference type="NCBI Taxonomy" id="1033008"/>
    <lineage>
        <taxon>Eukaryota</taxon>
        <taxon>Fungi</taxon>
        <taxon>Dikarya</taxon>
        <taxon>Basidiomycota</taxon>
        <taxon>Agaricomycotina</taxon>
        <taxon>Agaricomycetes</taxon>
        <taxon>Agaricomycetidae</taxon>
        <taxon>Agaricales</taxon>
        <taxon>Marasmiineae</taxon>
        <taxon>Mycenaceae</taxon>
        <taxon>Mycena</taxon>
    </lineage>
</organism>
<comment type="similarity">
    <text evidence="6">Belongs to the CTF8 family.</text>
</comment>
<gene>
    <name evidence="7" type="ORF">DFH08DRAFT_766532</name>
</gene>
<dbReference type="PANTHER" id="PTHR28605">
    <property type="entry name" value="CTF8, CHROMOSOME TRANSMISSION FIDELITY FACTOR 8 HOMOLOG (S. CEREVISIAE)"/>
    <property type="match status" value="1"/>
</dbReference>
<dbReference type="EMBL" id="JARIHO010000003">
    <property type="protein sequence ID" value="KAJ7364819.1"/>
    <property type="molecule type" value="Genomic_DNA"/>
</dbReference>
<evidence type="ECO:0000256" key="2">
    <source>
        <dbReference type="ARBA" id="ARBA00022705"/>
    </source>
</evidence>
<keyword evidence="4" id="KW-0539">Nucleus</keyword>
<dbReference type="InterPro" id="IPR018607">
    <property type="entry name" value="Ctf8"/>
</dbReference>
<dbReference type="GO" id="GO:0007064">
    <property type="term" value="P:mitotic sister chromatid cohesion"/>
    <property type="evidence" value="ECO:0007669"/>
    <property type="project" value="InterPro"/>
</dbReference>
<keyword evidence="3" id="KW-0238">DNA-binding</keyword>
<comment type="subcellular location">
    <subcellularLocation>
        <location evidence="1">Nucleus</location>
    </subcellularLocation>
</comment>
<dbReference type="PANTHER" id="PTHR28605:SF1">
    <property type="entry name" value="CHROMOSOME TRANSMISSION FIDELITY FACTOR 8"/>
    <property type="match status" value="1"/>
</dbReference>